<organism evidence="2 3">
    <name type="scientific">Stigmatella aurantiaca (strain DW4/3-1)</name>
    <dbReference type="NCBI Taxonomy" id="378806"/>
    <lineage>
        <taxon>Bacteria</taxon>
        <taxon>Pseudomonadati</taxon>
        <taxon>Myxococcota</taxon>
        <taxon>Myxococcia</taxon>
        <taxon>Myxococcales</taxon>
        <taxon>Cystobacterineae</taxon>
        <taxon>Archangiaceae</taxon>
        <taxon>Stigmatella</taxon>
    </lineage>
</organism>
<dbReference type="EMBL" id="CP002271">
    <property type="protein sequence ID" value="ADO75432.1"/>
    <property type="molecule type" value="Genomic_DNA"/>
</dbReference>
<dbReference type="RefSeq" id="WP_013377966.1">
    <property type="nucleotide sequence ID" value="NC_014623.1"/>
</dbReference>
<evidence type="ECO:0000256" key="1">
    <source>
        <dbReference type="SAM" id="MobiDB-lite"/>
    </source>
</evidence>
<feature type="region of interest" description="Disordered" evidence="1">
    <location>
        <begin position="77"/>
        <end position="147"/>
    </location>
</feature>
<name>E3FK63_STIAD</name>
<evidence type="ECO:0000313" key="3">
    <source>
        <dbReference type="Proteomes" id="UP000001351"/>
    </source>
</evidence>
<keyword evidence="3" id="KW-1185">Reference proteome</keyword>
<accession>E3FK63</accession>
<feature type="compositionally biased region" description="Gly residues" evidence="1">
    <location>
        <begin position="1"/>
        <end position="14"/>
    </location>
</feature>
<proteinExistence type="predicted"/>
<feature type="compositionally biased region" description="Basic and acidic residues" evidence="1">
    <location>
        <begin position="96"/>
        <end position="107"/>
    </location>
</feature>
<feature type="region of interest" description="Disordered" evidence="1">
    <location>
        <begin position="1"/>
        <end position="32"/>
    </location>
</feature>
<feature type="compositionally biased region" description="Basic residues" evidence="1">
    <location>
        <begin position="79"/>
        <end position="95"/>
    </location>
</feature>
<dbReference type="Proteomes" id="UP000001351">
    <property type="component" value="Chromosome"/>
</dbReference>
<dbReference type="STRING" id="378806.STAUR_7677"/>
<reference evidence="2 3" key="1">
    <citation type="journal article" date="2011" name="Mol. Biol. Evol.">
        <title>Comparative genomic analysis of fruiting body formation in Myxococcales.</title>
        <authorList>
            <person name="Huntley S."/>
            <person name="Hamann N."/>
            <person name="Wegener-Feldbrugge S."/>
            <person name="Treuner-Lange A."/>
            <person name="Kube M."/>
            <person name="Reinhardt R."/>
            <person name="Klages S."/>
            <person name="Muller R."/>
            <person name="Ronning C.M."/>
            <person name="Nierman W.C."/>
            <person name="Sogaard-Andersen L."/>
        </authorList>
    </citation>
    <scope>NUCLEOTIDE SEQUENCE [LARGE SCALE GENOMIC DNA]</scope>
    <source>
        <strain evidence="2 3">DW4/3-1</strain>
    </source>
</reference>
<protein>
    <submittedName>
        <fullName evidence="2">Uncharacterized protein</fullName>
    </submittedName>
</protein>
<gene>
    <name evidence="2" type="ordered locus">STAUR_7677</name>
</gene>
<dbReference type="HOGENOM" id="CLU_865766_0_0_7"/>
<sequence length="321" mass="32833">MERGGQGGRGGGLPQGLEALGGADAGGGIRGGQLAHGEAEQRLVGAPRGPGVAGQLGELLGAHAQPALVAKALGLLNHGRGRGRSPRGHRGRGRHGQRDGGKGHGPERLVLVGHGRRGPLLDPPPGQGGRGGRRAARGGPLGGGRRGAVQRLTAELRDERRQIDAQVIVFLGGLGRLGGGADAGGVQQLAEQLGPLVAQGLVEAAQLLALGVGAVDAHLELGQLPAKDDLPLPRLGQLALEPGHFLTRCIQLTVELVRAGLEVDDLFECALEQRVRTLITHGLNSPPPKALEKPPDSAFVEATEGHLGSRAADLMSDPDGR</sequence>
<dbReference type="KEGG" id="sur:STAUR_7677"/>
<evidence type="ECO:0000313" key="2">
    <source>
        <dbReference type="EMBL" id="ADO75432.1"/>
    </source>
</evidence>
<dbReference type="AlphaFoldDB" id="E3FK63"/>